<reference evidence="1 2" key="1">
    <citation type="submission" date="2018-10" db="EMBL/GenBank/DDBJ databases">
        <title>The complete genome of Acinetobacter wuhouensis strain WCHAW010062.</title>
        <authorList>
            <person name="Hu Y."/>
            <person name="Long H."/>
            <person name="Feng Y."/>
            <person name="Zong Z."/>
        </authorList>
    </citation>
    <scope>NUCLEOTIDE SEQUENCE [LARGE SCALE GENOMIC DNA]</scope>
    <source>
        <strain evidence="1 2">WCHAW010062</strain>
        <plasmid evidence="1 2">p1_010062</plasmid>
    </source>
</reference>
<proteinExistence type="predicted"/>
<evidence type="ECO:0000313" key="1">
    <source>
        <dbReference type="EMBL" id="AYO52210.1"/>
    </source>
</evidence>
<evidence type="ECO:0000313" key="2">
    <source>
        <dbReference type="Proteomes" id="UP000279962"/>
    </source>
</evidence>
<sequence length="66" mass="8200">MKREQLYVSDEFSAEMDEHFLRYKRGELKVPEEFKNRRLTKNLIYLLALDQFFKEKHNFANRPFED</sequence>
<accession>A0A3G2SWK7</accession>
<dbReference type="RefSeq" id="WP_078390170.1">
    <property type="nucleotide sequence ID" value="NZ_CP033119.1"/>
</dbReference>
<dbReference type="EMBL" id="CP033119">
    <property type="protein sequence ID" value="AYO52210.1"/>
    <property type="molecule type" value="Genomic_DNA"/>
</dbReference>
<gene>
    <name evidence="1" type="ORF">CDG68_00195</name>
</gene>
<keyword evidence="1" id="KW-0614">Plasmid</keyword>
<dbReference type="AlphaFoldDB" id="A0A3G2SWK7"/>
<organism evidence="1 2">
    <name type="scientific">Acinetobacter wuhouensis</name>
    <dbReference type="NCBI Taxonomy" id="1879050"/>
    <lineage>
        <taxon>Bacteria</taxon>
        <taxon>Pseudomonadati</taxon>
        <taxon>Pseudomonadota</taxon>
        <taxon>Gammaproteobacteria</taxon>
        <taxon>Moraxellales</taxon>
        <taxon>Moraxellaceae</taxon>
        <taxon>Acinetobacter</taxon>
    </lineage>
</organism>
<dbReference type="Proteomes" id="UP000279962">
    <property type="component" value="Plasmid p1_010062"/>
</dbReference>
<name>A0A3G2SWK7_9GAMM</name>
<geneLocation type="plasmid" evidence="1 2">
    <name>p1_010062</name>
</geneLocation>
<protein>
    <submittedName>
        <fullName evidence="1">Uncharacterized protein</fullName>
    </submittedName>
</protein>